<dbReference type="FunFam" id="2.40.400.10:FF:000001">
    <property type="entry name" value="FAD binding domain protein"/>
    <property type="match status" value="1"/>
</dbReference>
<dbReference type="InterPro" id="IPR023375">
    <property type="entry name" value="ADC_dom_sf"/>
</dbReference>
<dbReference type="SUPFAM" id="SSF160104">
    <property type="entry name" value="Acetoacetate decarboxylase-like"/>
    <property type="match status" value="1"/>
</dbReference>
<dbReference type="GO" id="GO:0005829">
    <property type="term" value="C:cytosol"/>
    <property type="evidence" value="ECO:0007669"/>
    <property type="project" value="TreeGrafter"/>
</dbReference>
<dbReference type="CDD" id="cd06572">
    <property type="entry name" value="Histidinol_dh"/>
    <property type="match status" value="1"/>
</dbReference>
<dbReference type="Gene3D" id="3.50.50.60">
    <property type="entry name" value="FAD/NAD(P)-binding domain"/>
    <property type="match status" value="1"/>
</dbReference>
<dbReference type="FunFam" id="3.40.50.1980:FF:000026">
    <property type="entry name" value="Histidinol dehydrogenase"/>
    <property type="match status" value="1"/>
</dbReference>
<dbReference type="InterPro" id="IPR012131">
    <property type="entry name" value="Hstdl_DH"/>
</dbReference>
<dbReference type="EMBL" id="LYCR01000040">
    <property type="protein sequence ID" value="OGM45619.1"/>
    <property type="molecule type" value="Genomic_DNA"/>
</dbReference>
<evidence type="ECO:0000256" key="5">
    <source>
        <dbReference type="ARBA" id="ARBA00022723"/>
    </source>
</evidence>
<dbReference type="InterPro" id="IPR002938">
    <property type="entry name" value="FAD-bd"/>
</dbReference>
<dbReference type="GO" id="GO:0051287">
    <property type="term" value="F:NAD binding"/>
    <property type="evidence" value="ECO:0007669"/>
    <property type="project" value="InterPro"/>
</dbReference>
<dbReference type="Pfam" id="PF00815">
    <property type="entry name" value="Histidinol_dh"/>
    <property type="match status" value="1"/>
</dbReference>
<accession>A0A1F8A2H4</accession>
<keyword evidence="4" id="KW-0285">Flavoprotein</keyword>
<comment type="similarity">
    <text evidence="3 9">Belongs to the histidinol dehydrogenase family.</text>
</comment>
<dbReference type="UniPathway" id="UPA00031">
    <property type="reaction ID" value="UER00014"/>
</dbReference>
<dbReference type="Gene3D" id="2.40.400.10">
    <property type="entry name" value="Acetoacetate decarboxylase-like"/>
    <property type="match status" value="1"/>
</dbReference>
<dbReference type="GeneID" id="34449645"/>
<proteinExistence type="inferred from homology"/>
<dbReference type="Proteomes" id="UP000179179">
    <property type="component" value="Unassembled WGS sequence"/>
</dbReference>
<dbReference type="GO" id="GO:0000105">
    <property type="term" value="P:L-histidine biosynthetic process"/>
    <property type="evidence" value="ECO:0007669"/>
    <property type="project" value="UniProtKB-UniPathway"/>
</dbReference>
<dbReference type="AlphaFoldDB" id="A0A1F8A2H4"/>
<evidence type="ECO:0000256" key="6">
    <source>
        <dbReference type="ARBA" id="ARBA00022827"/>
    </source>
</evidence>
<dbReference type="Pfam" id="PF01494">
    <property type="entry name" value="FAD_binding_3"/>
    <property type="match status" value="1"/>
</dbReference>
<evidence type="ECO:0000256" key="3">
    <source>
        <dbReference type="ARBA" id="ARBA00010178"/>
    </source>
</evidence>
<evidence type="ECO:0000256" key="1">
    <source>
        <dbReference type="ARBA" id="ARBA00001947"/>
    </source>
</evidence>
<dbReference type="PANTHER" id="PTHR21256:SF14">
    <property type="entry name" value="HISTIDINOL DEHYDROGENASE"/>
    <property type="match status" value="1"/>
</dbReference>
<comment type="pathway">
    <text evidence="2">Amino-acid biosynthesis; L-histidine biosynthesis; L-histidine from 5-phospho-alpha-D-ribose 1-diphosphate: step 9/9.</text>
</comment>
<dbReference type="SUPFAM" id="SSF53720">
    <property type="entry name" value="ALDH-like"/>
    <property type="match status" value="1"/>
</dbReference>
<evidence type="ECO:0000256" key="8">
    <source>
        <dbReference type="ARBA" id="ARBA00023002"/>
    </source>
</evidence>
<sequence length="1147" mass="125362">MPARHLKSRSNALAVSTASQVDVSSVVKGVIDDVRQNGDAAVRKYSEKFDKWSPASFKLSQADIDDAIAACPQQTTDDIKEVQKNVRAFAQAQRESLKDFEYEIQPGVVLGQKNLPISSVGAYIPGGRYPLLASAHMTILTAKVAGVPHVVGCTPPIAGKIPHATIAAMHLAGADEIYLLGGVQAIAAMAVGTETMQKVDFIAGPGNAFVAEGKRQLFGEVGIDLFAGPTEILIVTDDTADPFTVATDILSQAEHGPDSPAVIITTSESVGRKAIKIIDELLKHLSTADVAGVSWERFGEVIVVDTMEEAWKLADEYASEHVQVFTKRPRDALDNMTAYGALFLGEKTCVSYGDKVIGTNHVLPTKKAARYTGGLWIGKYLRTVTYQEVESSKASGELGRLCGRAARAENFEGHARSGDLRAQKYLNDQYDWIKLVFCVDNMTQLNETSVTPNSGSENRPLKVLVVGAGIGGLTAAIALRKQGHDVQIFEQSRLATETGAALHIAPNANGILRRLGICAEEFGANAFERLTEYTASGKVERSMELSENHKIWQHKWLLAHRIDLYNKLKSIATNAEDGRPAIPLRTSSRVENIDVEAARITLENGANFVGDIVLGADGVHSITRSAIPGGDIKPFCSGKSAFRFLVSKQAALDDPVTAPLVKHPGELCMWYGTDRRIVMYPTSQNSVLNFVVIHPEAESADQAADGWDQSGNLDRMLQIFSSFDPTILKLLAKADPESVKVWKLLDMESIPQWHHGRLALLGDAAHPFLPHQGQGAGIAIEDAASLAVVLPLGTPVEEIPERLQLYHDIRYERATQVQEYSRILGEDRANGKELDMYGFVNFNCGHDEWDNSTQKLREWTWKRIPSPYWRMPIAFGPMPGPRQTHLGVPRDGTKSTFTTASIKFKTSRTVLQNLFPPGRRGWRFASPGTVAYASFAKTTLNKMEWLGGSGYSHIGLYVHGVEYVKKDGSTVKGSYLPILFESLTDPIVSGREELGMPKLYTSIDVYRRATSYRIRTGWQGALWGNFLLEDLVEIDPSSASGGISGEADAGMLAYKYIPKCGRANKNVPAEEHAVWDPFSEATPKPAPKRVYTTKKASFQIDALDWEQLPTLHHVISRLAEVPVYEVIGAKVVEGEGVPDVSGARPIE</sequence>
<evidence type="ECO:0000313" key="12">
    <source>
        <dbReference type="Proteomes" id="UP000179179"/>
    </source>
</evidence>
<dbReference type="PANTHER" id="PTHR21256">
    <property type="entry name" value="HISTIDINOL DEHYDROGENASE HDH"/>
    <property type="match status" value="1"/>
</dbReference>
<dbReference type="Gene3D" id="1.20.5.1300">
    <property type="match status" value="1"/>
</dbReference>
<dbReference type="PRINTS" id="PR00083">
    <property type="entry name" value="HOLDHDRGNASE"/>
</dbReference>
<keyword evidence="5" id="KW-0479">Metal-binding</keyword>
<dbReference type="Gene3D" id="3.40.50.1980">
    <property type="entry name" value="Nitrogenase molybdenum iron protein domain"/>
    <property type="match status" value="2"/>
</dbReference>
<organism evidence="11 12">
    <name type="scientific">Aspergillus bombycis</name>
    <dbReference type="NCBI Taxonomy" id="109264"/>
    <lineage>
        <taxon>Eukaryota</taxon>
        <taxon>Fungi</taxon>
        <taxon>Dikarya</taxon>
        <taxon>Ascomycota</taxon>
        <taxon>Pezizomycotina</taxon>
        <taxon>Eurotiomycetes</taxon>
        <taxon>Eurotiomycetidae</taxon>
        <taxon>Eurotiales</taxon>
        <taxon>Aspergillaceae</taxon>
        <taxon>Aspergillus</taxon>
    </lineage>
</organism>
<evidence type="ECO:0000256" key="4">
    <source>
        <dbReference type="ARBA" id="ARBA00022630"/>
    </source>
</evidence>
<dbReference type="InterPro" id="IPR001692">
    <property type="entry name" value="Histidinol_DH_CS"/>
</dbReference>
<dbReference type="OrthoDB" id="1047367at2759"/>
<keyword evidence="12" id="KW-1185">Reference proteome</keyword>
<keyword evidence="7" id="KW-0862">Zinc</keyword>
<reference evidence="11 12" key="1">
    <citation type="journal article" date="2016" name="Genome Biol. Evol.">
        <title>Draft genome sequence of an aflatoxigenic Aspergillus species, A. bombycis.</title>
        <authorList>
            <person name="Moore G.G."/>
            <person name="Mack B.M."/>
            <person name="Beltz S.B."/>
            <person name="Gilbert M.K."/>
        </authorList>
    </citation>
    <scope>NUCLEOTIDE SEQUENCE [LARGE SCALE GENOMIC DNA]</scope>
    <source>
        <strain evidence="12">NRRL 26010</strain>
    </source>
</reference>
<evidence type="ECO:0000256" key="9">
    <source>
        <dbReference type="RuleBase" id="RU004175"/>
    </source>
</evidence>
<dbReference type="InterPro" id="IPR016161">
    <property type="entry name" value="Ald_DH/histidinol_DH"/>
</dbReference>
<dbReference type="SUPFAM" id="SSF54373">
    <property type="entry name" value="FAD-linked reductases, C-terminal domain"/>
    <property type="match status" value="1"/>
</dbReference>
<evidence type="ECO:0000256" key="2">
    <source>
        <dbReference type="ARBA" id="ARBA00004940"/>
    </source>
</evidence>
<comment type="caution">
    <text evidence="11">The sequence shown here is derived from an EMBL/GenBank/DDBJ whole genome shotgun (WGS) entry which is preliminary data.</text>
</comment>
<dbReference type="STRING" id="109264.A0A1F8A2H4"/>
<dbReference type="NCBIfam" id="TIGR00069">
    <property type="entry name" value="hisD"/>
    <property type="match status" value="1"/>
</dbReference>
<dbReference type="GO" id="GO:0046872">
    <property type="term" value="F:metal ion binding"/>
    <property type="evidence" value="ECO:0007669"/>
    <property type="project" value="UniProtKB-KW"/>
</dbReference>
<evidence type="ECO:0000256" key="7">
    <source>
        <dbReference type="ARBA" id="ARBA00022833"/>
    </source>
</evidence>
<keyword evidence="6" id="KW-0274">FAD</keyword>
<comment type="cofactor">
    <cofactor evidence="1">
        <name>Zn(2+)</name>
        <dbReference type="ChEBI" id="CHEBI:29105"/>
    </cofactor>
</comment>
<dbReference type="RefSeq" id="XP_022389336.1">
    <property type="nucleotide sequence ID" value="XM_022533384.1"/>
</dbReference>
<dbReference type="InterPro" id="IPR036188">
    <property type="entry name" value="FAD/NAD-bd_sf"/>
</dbReference>
<keyword evidence="8" id="KW-0560">Oxidoreductase</keyword>
<evidence type="ECO:0000259" key="10">
    <source>
        <dbReference type="Pfam" id="PF01494"/>
    </source>
</evidence>
<dbReference type="PROSITE" id="PS00611">
    <property type="entry name" value="HISOL_DEHYDROGENASE"/>
    <property type="match status" value="1"/>
</dbReference>
<dbReference type="GO" id="GO:0071949">
    <property type="term" value="F:FAD binding"/>
    <property type="evidence" value="ECO:0007669"/>
    <property type="project" value="InterPro"/>
</dbReference>
<dbReference type="GO" id="GO:0004399">
    <property type="term" value="F:histidinol dehydrogenase activity"/>
    <property type="evidence" value="ECO:0007669"/>
    <property type="project" value="TreeGrafter"/>
</dbReference>
<evidence type="ECO:0000313" key="11">
    <source>
        <dbReference type="EMBL" id="OGM45619.1"/>
    </source>
</evidence>
<name>A0A1F8A2H4_9EURO</name>
<feature type="domain" description="FAD-binding" evidence="10">
    <location>
        <begin position="462"/>
        <end position="819"/>
    </location>
</feature>
<dbReference type="FunFam" id="3.40.50.1980:FF:000001">
    <property type="entry name" value="Histidinol dehydrogenase"/>
    <property type="match status" value="1"/>
</dbReference>
<dbReference type="SUPFAM" id="SSF51905">
    <property type="entry name" value="FAD/NAD(P)-binding domain"/>
    <property type="match status" value="1"/>
</dbReference>
<gene>
    <name evidence="11" type="ORF">ABOM_006255</name>
</gene>
<protein>
    <submittedName>
        <fullName evidence="11">FAD binding domain protein</fullName>
    </submittedName>
</protein>